<proteinExistence type="predicted"/>
<evidence type="ECO:0000313" key="2">
    <source>
        <dbReference type="Proteomes" id="UP001732700"/>
    </source>
</evidence>
<reference evidence="1" key="2">
    <citation type="submission" date="2025-09" db="UniProtKB">
        <authorList>
            <consortium name="EnsemblPlants"/>
        </authorList>
    </citation>
    <scope>IDENTIFICATION</scope>
</reference>
<reference evidence="1" key="1">
    <citation type="submission" date="2021-05" db="EMBL/GenBank/DDBJ databases">
        <authorList>
            <person name="Scholz U."/>
            <person name="Mascher M."/>
            <person name="Fiebig A."/>
        </authorList>
    </citation>
    <scope>NUCLEOTIDE SEQUENCE [LARGE SCALE GENOMIC DNA]</scope>
</reference>
<name>A0ACD5ZTI5_AVESA</name>
<dbReference type="Proteomes" id="UP001732700">
    <property type="component" value="Chromosome 7A"/>
</dbReference>
<protein>
    <submittedName>
        <fullName evidence="1">Uncharacterized protein</fullName>
    </submittedName>
</protein>
<sequence>MSSLSAGYVAVPRCSVTFDGTNYAEFVGFMRIHMRGLHLWGVLCGEVICPPRPVAPVAPIPPVPPVLAADASDVDKAAAKTADDAAMAAYDCQVSDYSDALATYRDDLATYAQWCDEDARAAAVLTASVLPQFASEFMILGSVAEMWTSLRQRYQPSGDSLYLSMVRQEHALQQGDSSIDEFYTQSSAIWRQLDSLYSIVCGTCSCCQITRSDLDFQRIHEFLSRLRPEFETRRANLFARGRVPLSEVLAELRAEETRLRGAGLLGVPTVLATRVPTPAAAMPTAATPLLPTPGGGSRPPSVGGGGRPFSGGGGRPPSGSSGRPRSRQFCGYCQRSGHPESDCFKKQRDMERASSSSSRGPPPTPATVSLTHQDIVQLKRLLAASGSSSSGIAGSVTGSPSVERPPLPSTRSGTSPWVLDSGASFHMSYDSSALSSLRPVGSAIHVLTADGTSLPVASRGTLSTPCFSVPGVSHVPRLTMNLFSAAQLTDSACRVILDADSCSVQDRRTKILVGAGPRRHDSQGLWELDWLRVPSTSTSSRVLAASASASFQQWHHRLGHLCGSRLSSLVHRGLLGHVSGDVSLPCQSCRLGKQTQLPYPTSESVSQHPFDLIHSDVWGPAPFASKGGHRYYVIFIDDFSRYTWLYFMTSRSEVKTRSDGSLARYKARLVARGFQQEQGRDYDETFAPVAHMTTVRTLLAVASVRHWSVSQMDVQNAFLNGELREEVYMQPPPGYSVPDGMVCRLRRSLYGLKQAPRAWFERFASVVTTAGFSPSAHDPALFVHASPRGRTLLLLYVDDMIITGDDSEYISFVKARLREQFLMSDLGPLRYFLGIEVSSTSDGFYISQEKYIQDLLARAALSDERTAETPMELNVHLRASDGDPLTNPTRYRHLVGSLVYLAVTRPDISYPVHILSQFVSAPTSVHYSQFYDIFVERSLAVFSSLAPAPFSSRPIRMLRGQTKKQTAVSRSSVEAELRAMALLTAEVTWLRWLLEDFGVSVSTSTPLLSDSTGAISIARDPVKHELTKHIGVDASFVRAAVQDQVLALEYVPSDLQLADFFTKA</sequence>
<accession>A0ACD5ZTI5</accession>
<dbReference type="EnsemblPlants" id="AVESA.00010b.r2.7AG1221010.1">
    <property type="protein sequence ID" value="AVESA.00010b.r2.7AG1221010.1.CDS"/>
    <property type="gene ID" value="AVESA.00010b.r2.7AG1221010"/>
</dbReference>
<evidence type="ECO:0000313" key="1">
    <source>
        <dbReference type="EnsemblPlants" id="AVESA.00010b.r2.7AG1221010.1.CDS"/>
    </source>
</evidence>
<keyword evidence="2" id="KW-1185">Reference proteome</keyword>
<organism evidence="1 2">
    <name type="scientific">Avena sativa</name>
    <name type="common">Oat</name>
    <dbReference type="NCBI Taxonomy" id="4498"/>
    <lineage>
        <taxon>Eukaryota</taxon>
        <taxon>Viridiplantae</taxon>
        <taxon>Streptophyta</taxon>
        <taxon>Embryophyta</taxon>
        <taxon>Tracheophyta</taxon>
        <taxon>Spermatophyta</taxon>
        <taxon>Magnoliopsida</taxon>
        <taxon>Liliopsida</taxon>
        <taxon>Poales</taxon>
        <taxon>Poaceae</taxon>
        <taxon>BOP clade</taxon>
        <taxon>Pooideae</taxon>
        <taxon>Poodae</taxon>
        <taxon>Poeae</taxon>
        <taxon>Poeae Chloroplast Group 1 (Aveneae type)</taxon>
        <taxon>Aveninae</taxon>
        <taxon>Avena</taxon>
    </lineage>
</organism>